<proteinExistence type="predicted"/>
<dbReference type="AlphaFoldDB" id="B2JQD3"/>
<accession>B2JQD3</accession>
<dbReference type="STRING" id="391038.Bphy_4359"/>
<sequence>MSPDSYTPCRARVCGLCCAFLTPLCVNGVMHRKAALHHAVPSRSPGFASPCIAGRNARRNALFAGARAMQRPNVASIVAAKAVSIFPSPRSAAQIIRHGGFAGCVSSGLLRTACRARPANLPCLNHASRNAHIEWRFP</sequence>
<evidence type="ECO:0000313" key="1">
    <source>
        <dbReference type="EMBL" id="ACC73474.1"/>
    </source>
</evidence>
<dbReference type="HOGENOM" id="CLU_1851383_0_0_4"/>
<name>B2JQD3_PARP8</name>
<keyword evidence="2" id="KW-1185">Reference proteome</keyword>
<reference evidence="2" key="1">
    <citation type="journal article" date="2014" name="Stand. Genomic Sci.">
        <title>Complete genome sequence of Burkholderia phymatum STM815(T), a broad host range and efficient nitrogen-fixing symbiont of Mimosa species.</title>
        <authorList>
            <person name="Moulin L."/>
            <person name="Klonowska A."/>
            <person name="Caroline B."/>
            <person name="Booth K."/>
            <person name="Vriezen J.A."/>
            <person name="Melkonian R."/>
            <person name="James E.K."/>
            <person name="Young J.P."/>
            <person name="Bena G."/>
            <person name="Hauser L."/>
            <person name="Land M."/>
            <person name="Kyrpides N."/>
            <person name="Bruce D."/>
            <person name="Chain P."/>
            <person name="Copeland A."/>
            <person name="Pitluck S."/>
            <person name="Woyke T."/>
            <person name="Lizotte-Waniewski M."/>
            <person name="Bristow J."/>
            <person name="Riley M."/>
        </authorList>
    </citation>
    <scope>NUCLEOTIDE SEQUENCE [LARGE SCALE GENOMIC DNA]</scope>
    <source>
        <strain evidence="2">DSM 17167 / CIP 108236 / LMG 21445 / STM815</strain>
    </source>
</reference>
<dbReference type="Proteomes" id="UP000001192">
    <property type="component" value="Chromosome 2"/>
</dbReference>
<dbReference type="KEGG" id="bph:Bphy_4359"/>
<evidence type="ECO:0000313" key="2">
    <source>
        <dbReference type="Proteomes" id="UP000001192"/>
    </source>
</evidence>
<organism evidence="1 2">
    <name type="scientific">Paraburkholderia phymatum (strain DSM 17167 / CIP 108236 / LMG 21445 / STM815)</name>
    <name type="common">Burkholderia phymatum</name>
    <dbReference type="NCBI Taxonomy" id="391038"/>
    <lineage>
        <taxon>Bacteria</taxon>
        <taxon>Pseudomonadati</taxon>
        <taxon>Pseudomonadota</taxon>
        <taxon>Betaproteobacteria</taxon>
        <taxon>Burkholderiales</taxon>
        <taxon>Burkholderiaceae</taxon>
        <taxon>Paraburkholderia</taxon>
    </lineage>
</organism>
<protein>
    <submittedName>
        <fullName evidence="1">Uncharacterized protein</fullName>
    </submittedName>
</protein>
<gene>
    <name evidence="1" type="ordered locus">Bphy_4359</name>
</gene>
<dbReference type="EMBL" id="CP001044">
    <property type="protein sequence ID" value="ACC73474.1"/>
    <property type="molecule type" value="Genomic_DNA"/>
</dbReference>